<dbReference type="Gene3D" id="3.10.110.10">
    <property type="entry name" value="Ubiquitin Conjugating Enzyme"/>
    <property type="match status" value="1"/>
</dbReference>
<proteinExistence type="inferred from homology"/>
<dbReference type="GO" id="GO:0006886">
    <property type="term" value="P:intracellular protein transport"/>
    <property type="evidence" value="ECO:0007669"/>
    <property type="project" value="UniProtKB-ARBA"/>
</dbReference>
<evidence type="ECO:0000256" key="4">
    <source>
        <dbReference type="ARBA" id="ARBA00022753"/>
    </source>
</evidence>
<dbReference type="GO" id="GO:0043162">
    <property type="term" value="P:ubiquitin-dependent protein catabolic process via the multivesicular body sorting pathway"/>
    <property type="evidence" value="ECO:0007669"/>
    <property type="project" value="UniProtKB-ARBA"/>
</dbReference>
<comment type="subcellular location">
    <subcellularLocation>
        <location evidence="1">Endosome</location>
    </subcellularLocation>
</comment>
<evidence type="ECO:0000256" key="8">
    <source>
        <dbReference type="SAM" id="Coils"/>
    </source>
</evidence>
<name>A0A6A7BV09_9PEZI</name>
<dbReference type="PANTHER" id="PTHR23306:SF3">
    <property type="entry name" value="TUMOR SUPPRESSOR PROTEIN 101"/>
    <property type="match status" value="1"/>
</dbReference>
<sequence>LLAWLHNALLEYEDRQKAYADVVNALSRERSLRPRMEAYTAENGTSSLLLVLAGTLKVNVKGVFYHFPVSLWVPRLYPHEPPLVYVTPRQGTTIQPGHHVAVDGRVCHPYLRDWGQSQGRASIVEFLDILTGVLEHEQPINEAGPPLPPKGYNSDKKVAHSQGLPPPRPPKPWGARQQTEQVEARYRAPLPLPSQVLPQQIPQWTSLQRQQRYLQSPQQLPLKSHSGLPTHYFSFYRPEFQSRLFQLRADSPQYPRPNSREIHSSDVSHRARKAPQDLLSDAFEKSQPVVENPIPPIAPNPEKERLLQLLSTSFAAQARSKVDQAKTAASDLQAQAQALTKAQSRLESELAFLESLSLTLDANERILHQAIADCERTAQLAGKKPEPPIDEILLAPTTVENQLWSLCADEAACREAMGVLLPALDRGRISTEVFVKQMRALSREAFQKMALARKCAHRLGLD</sequence>
<evidence type="ECO:0000256" key="2">
    <source>
        <dbReference type="ARBA" id="ARBA00009594"/>
    </source>
</evidence>
<evidence type="ECO:0000313" key="13">
    <source>
        <dbReference type="Proteomes" id="UP000799421"/>
    </source>
</evidence>
<evidence type="ECO:0000259" key="11">
    <source>
        <dbReference type="PROSITE" id="PS51322"/>
    </source>
</evidence>
<reference evidence="12" key="1">
    <citation type="journal article" date="2020" name="Stud. Mycol.">
        <title>101 Dothideomycetes genomes: a test case for predicting lifestyles and emergence of pathogens.</title>
        <authorList>
            <person name="Haridas S."/>
            <person name="Albert R."/>
            <person name="Binder M."/>
            <person name="Bloem J."/>
            <person name="Labutti K."/>
            <person name="Salamov A."/>
            <person name="Andreopoulos B."/>
            <person name="Baker S."/>
            <person name="Barry K."/>
            <person name="Bills G."/>
            <person name="Bluhm B."/>
            <person name="Cannon C."/>
            <person name="Castanera R."/>
            <person name="Culley D."/>
            <person name="Daum C."/>
            <person name="Ezra D."/>
            <person name="Gonzalez J."/>
            <person name="Henrissat B."/>
            <person name="Kuo A."/>
            <person name="Liang C."/>
            <person name="Lipzen A."/>
            <person name="Lutzoni F."/>
            <person name="Magnuson J."/>
            <person name="Mondo S."/>
            <person name="Nolan M."/>
            <person name="Ohm R."/>
            <person name="Pangilinan J."/>
            <person name="Park H.-J."/>
            <person name="Ramirez L."/>
            <person name="Alfaro M."/>
            <person name="Sun H."/>
            <person name="Tritt A."/>
            <person name="Yoshinaga Y."/>
            <person name="Zwiers L.-H."/>
            <person name="Turgeon B."/>
            <person name="Goodwin S."/>
            <person name="Spatafora J."/>
            <person name="Crous P."/>
            <person name="Grigoriev I."/>
        </authorList>
    </citation>
    <scope>NUCLEOTIDE SEQUENCE</scope>
    <source>
        <strain evidence="12">CBS 480.64</strain>
    </source>
</reference>
<dbReference type="AlphaFoldDB" id="A0A6A7BV09"/>
<dbReference type="CDD" id="cd11685">
    <property type="entry name" value="UEV_TSG101-like"/>
    <property type="match status" value="1"/>
</dbReference>
<feature type="region of interest" description="Disordered" evidence="9">
    <location>
        <begin position="250"/>
        <end position="270"/>
    </location>
</feature>
<dbReference type="Gene3D" id="6.10.140.820">
    <property type="match status" value="1"/>
</dbReference>
<evidence type="ECO:0000256" key="3">
    <source>
        <dbReference type="ARBA" id="ARBA00022448"/>
    </source>
</evidence>
<keyword evidence="6 8" id="KW-0175">Coiled coil</keyword>
<comment type="similarity">
    <text evidence="2">Belongs to the ubiquitin-conjugating enzyme family. UEV subfamily.</text>
</comment>
<dbReference type="Pfam" id="PF05743">
    <property type="entry name" value="UEV"/>
    <property type="match status" value="1"/>
</dbReference>
<dbReference type="Proteomes" id="UP000799421">
    <property type="component" value="Unassembled WGS sequence"/>
</dbReference>
<keyword evidence="3 7" id="KW-0813">Transport</keyword>
<evidence type="ECO:0000256" key="6">
    <source>
        <dbReference type="ARBA" id="ARBA00023054"/>
    </source>
</evidence>
<dbReference type="PROSITE" id="PS51312">
    <property type="entry name" value="SB"/>
    <property type="match status" value="1"/>
</dbReference>
<keyword evidence="5 7" id="KW-0653">Protein transport</keyword>
<evidence type="ECO:0000313" key="12">
    <source>
        <dbReference type="EMBL" id="KAF2859081.1"/>
    </source>
</evidence>
<evidence type="ECO:0000256" key="1">
    <source>
        <dbReference type="ARBA" id="ARBA00004177"/>
    </source>
</evidence>
<gene>
    <name evidence="12" type="ORF">K470DRAFT_195288</name>
</gene>
<feature type="non-terminal residue" evidence="12">
    <location>
        <position position="462"/>
    </location>
</feature>
<dbReference type="PROSITE" id="PS51322">
    <property type="entry name" value="UEV"/>
    <property type="match status" value="1"/>
</dbReference>
<keyword evidence="4" id="KW-0967">Endosome</keyword>
<evidence type="ECO:0000256" key="9">
    <source>
        <dbReference type="SAM" id="MobiDB-lite"/>
    </source>
</evidence>
<evidence type="ECO:0000259" key="10">
    <source>
        <dbReference type="PROSITE" id="PS51312"/>
    </source>
</evidence>
<organism evidence="12 13">
    <name type="scientific">Piedraia hortae CBS 480.64</name>
    <dbReference type="NCBI Taxonomy" id="1314780"/>
    <lineage>
        <taxon>Eukaryota</taxon>
        <taxon>Fungi</taxon>
        <taxon>Dikarya</taxon>
        <taxon>Ascomycota</taxon>
        <taxon>Pezizomycotina</taxon>
        <taxon>Dothideomycetes</taxon>
        <taxon>Dothideomycetidae</taxon>
        <taxon>Capnodiales</taxon>
        <taxon>Piedraiaceae</taxon>
        <taxon>Piedraia</taxon>
    </lineage>
</organism>
<dbReference type="InterPro" id="IPR016135">
    <property type="entry name" value="UBQ-conjugating_enzyme/RWD"/>
</dbReference>
<feature type="domain" description="SB" evidence="10">
    <location>
        <begin position="397"/>
        <end position="462"/>
    </location>
</feature>
<keyword evidence="13" id="KW-1185">Reference proteome</keyword>
<dbReference type="GO" id="GO:0043130">
    <property type="term" value="F:ubiquitin binding"/>
    <property type="evidence" value="ECO:0007669"/>
    <property type="project" value="TreeGrafter"/>
</dbReference>
<feature type="compositionally biased region" description="Basic and acidic residues" evidence="9">
    <location>
        <begin position="258"/>
        <end position="269"/>
    </location>
</feature>
<evidence type="ECO:0000256" key="7">
    <source>
        <dbReference type="PROSITE-ProRule" id="PRU00644"/>
    </source>
</evidence>
<feature type="domain" description="UEV" evidence="11">
    <location>
        <begin position="1"/>
        <end position="151"/>
    </location>
</feature>
<protein>
    <submittedName>
        <fullName evidence="12">UEV-domain-containing protein</fullName>
    </submittedName>
</protein>
<dbReference type="GO" id="GO:0000813">
    <property type="term" value="C:ESCRT I complex"/>
    <property type="evidence" value="ECO:0007669"/>
    <property type="project" value="TreeGrafter"/>
</dbReference>
<feature type="coiled-coil region" evidence="8">
    <location>
        <begin position="315"/>
        <end position="356"/>
    </location>
</feature>
<evidence type="ECO:0000256" key="5">
    <source>
        <dbReference type="ARBA" id="ARBA00022927"/>
    </source>
</evidence>
<dbReference type="InterPro" id="IPR017916">
    <property type="entry name" value="SB_dom"/>
</dbReference>
<dbReference type="GO" id="GO:0072666">
    <property type="term" value="P:establishment of protein localization to vacuole"/>
    <property type="evidence" value="ECO:0007669"/>
    <property type="project" value="UniProtKB-ARBA"/>
</dbReference>
<dbReference type="SUPFAM" id="SSF140111">
    <property type="entry name" value="Endosomal sorting complex assembly domain"/>
    <property type="match status" value="1"/>
</dbReference>
<dbReference type="InterPro" id="IPR008883">
    <property type="entry name" value="UEV_N"/>
</dbReference>
<dbReference type="InterPro" id="IPR052070">
    <property type="entry name" value="ESCRT-I_UEV_domain"/>
</dbReference>
<dbReference type="InterPro" id="IPR037202">
    <property type="entry name" value="ESCRT_assembly_dom"/>
</dbReference>
<dbReference type="SUPFAM" id="SSF54495">
    <property type="entry name" value="UBC-like"/>
    <property type="match status" value="1"/>
</dbReference>
<feature type="region of interest" description="Disordered" evidence="9">
    <location>
        <begin position="139"/>
        <end position="181"/>
    </location>
</feature>
<dbReference type="Pfam" id="PF09454">
    <property type="entry name" value="Vps23_core"/>
    <property type="match status" value="1"/>
</dbReference>
<accession>A0A6A7BV09</accession>
<dbReference type="EMBL" id="MU005998">
    <property type="protein sequence ID" value="KAF2859081.1"/>
    <property type="molecule type" value="Genomic_DNA"/>
</dbReference>
<dbReference type="OrthoDB" id="306304at2759"/>
<feature type="non-terminal residue" evidence="12">
    <location>
        <position position="1"/>
    </location>
</feature>
<dbReference type="PANTHER" id="PTHR23306">
    <property type="entry name" value="TUMOR SUSCEPTIBILITY GENE 101 PROTEIN-RELATED"/>
    <property type="match status" value="1"/>
</dbReference>